<reference evidence="1 2" key="1">
    <citation type="journal article" date="2019" name="Sci. Rep.">
        <title>Orb-weaving spider Araneus ventricosus genome elucidates the spidroin gene catalogue.</title>
        <authorList>
            <person name="Kono N."/>
            <person name="Nakamura H."/>
            <person name="Ohtoshi R."/>
            <person name="Moran D.A.P."/>
            <person name="Shinohara A."/>
            <person name="Yoshida Y."/>
            <person name="Fujiwara M."/>
            <person name="Mori M."/>
            <person name="Tomita M."/>
            <person name="Arakawa K."/>
        </authorList>
    </citation>
    <scope>NUCLEOTIDE SEQUENCE [LARGE SCALE GENOMIC DNA]</scope>
</reference>
<accession>A0A4Y2KYM6</accession>
<dbReference type="AlphaFoldDB" id="A0A4Y2KYM6"/>
<evidence type="ECO:0000313" key="2">
    <source>
        <dbReference type="Proteomes" id="UP000499080"/>
    </source>
</evidence>
<organism evidence="1 2">
    <name type="scientific">Araneus ventricosus</name>
    <name type="common">Orbweaver spider</name>
    <name type="synonym">Epeira ventricosa</name>
    <dbReference type="NCBI Taxonomy" id="182803"/>
    <lineage>
        <taxon>Eukaryota</taxon>
        <taxon>Metazoa</taxon>
        <taxon>Ecdysozoa</taxon>
        <taxon>Arthropoda</taxon>
        <taxon>Chelicerata</taxon>
        <taxon>Arachnida</taxon>
        <taxon>Araneae</taxon>
        <taxon>Araneomorphae</taxon>
        <taxon>Entelegynae</taxon>
        <taxon>Araneoidea</taxon>
        <taxon>Araneidae</taxon>
        <taxon>Araneus</taxon>
    </lineage>
</organism>
<comment type="caution">
    <text evidence="1">The sequence shown here is derived from an EMBL/GenBank/DDBJ whole genome shotgun (WGS) entry which is preliminary data.</text>
</comment>
<protein>
    <submittedName>
        <fullName evidence="1">Uncharacterized protein</fullName>
    </submittedName>
</protein>
<evidence type="ECO:0000313" key="1">
    <source>
        <dbReference type="EMBL" id="GBN07259.1"/>
    </source>
</evidence>
<proteinExistence type="predicted"/>
<keyword evidence="2" id="KW-1185">Reference proteome</keyword>
<gene>
    <name evidence="1" type="ORF">AVEN_121253_1</name>
</gene>
<dbReference type="Proteomes" id="UP000499080">
    <property type="component" value="Unassembled WGS sequence"/>
</dbReference>
<sequence>MEEISQHPPFQGKLAAQKGFMLGSTVKPRESELIGADLRSDSGEFELSGKFGEILSICQMQSSIDSGCSVKACGKGTRRFARYSGEQVESKKKISEHVSTH</sequence>
<name>A0A4Y2KYM6_ARAVE</name>
<dbReference type="EMBL" id="BGPR01005144">
    <property type="protein sequence ID" value="GBN07259.1"/>
    <property type="molecule type" value="Genomic_DNA"/>
</dbReference>